<dbReference type="GO" id="GO:0004335">
    <property type="term" value="F:galactokinase activity"/>
    <property type="evidence" value="ECO:0007669"/>
    <property type="project" value="TreeGrafter"/>
</dbReference>
<dbReference type="PANTHER" id="PTHR10457:SF7">
    <property type="entry name" value="GALACTOKINASE-RELATED"/>
    <property type="match status" value="1"/>
</dbReference>
<name>A0ABR1FPE4_AURAN</name>
<organism evidence="1 2">
    <name type="scientific">Aureococcus anophagefferens</name>
    <name type="common">Harmful bloom alga</name>
    <dbReference type="NCBI Taxonomy" id="44056"/>
    <lineage>
        <taxon>Eukaryota</taxon>
        <taxon>Sar</taxon>
        <taxon>Stramenopiles</taxon>
        <taxon>Ochrophyta</taxon>
        <taxon>Pelagophyceae</taxon>
        <taxon>Pelagomonadales</taxon>
        <taxon>Pelagomonadaceae</taxon>
        <taxon>Aureococcus</taxon>
    </lineage>
</organism>
<dbReference type="InterPro" id="IPR014721">
    <property type="entry name" value="Ribsml_uS5_D2-typ_fold_subgr"/>
</dbReference>
<proteinExistence type="predicted"/>
<dbReference type="GO" id="GO:0005829">
    <property type="term" value="C:cytosol"/>
    <property type="evidence" value="ECO:0007669"/>
    <property type="project" value="TreeGrafter"/>
</dbReference>
<accession>A0ABR1FPE4</accession>
<dbReference type="GO" id="GO:0009536">
    <property type="term" value="C:plastid"/>
    <property type="evidence" value="ECO:0007669"/>
    <property type="project" value="UniProtKB-SubCell"/>
</dbReference>
<dbReference type="Gene3D" id="3.30.230.10">
    <property type="match status" value="1"/>
</dbReference>
<dbReference type="KEGG" id="aaf:AURANDRAFT_62250"/>
<dbReference type="SUPFAM" id="SSF54211">
    <property type="entry name" value="Ribosomal protein S5 domain 2-like"/>
    <property type="match status" value="1"/>
</dbReference>
<keyword evidence="2" id="KW-1185">Reference proteome</keyword>
<dbReference type="InterPro" id="IPR006204">
    <property type="entry name" value="GHMP_kinase_N_dom"/>
</dbReference>
<evidence type="ECO:0000313" key="2">
    <source>
        <dbReference type="Proteomes" id="UP001363151"/>
    </source>
</evidence>
<dbReference type="PRINTS" id="PR00959">
    <property type="entry name" value="MEVGALKINASE"/>
</dbReference>
<dbReference type="GO" id="GO:0006012">
    <property type="term" value="P:galactose metabolic process"/>
    <property type="evidence" value="ECO:0007669"/>
    <property type="project" value="TreeGrafter"/>
</dbReference>
<sequence>MAAFRPKLSRAPSIWADTDENVAGRLKDYAEAAGLDIAGGTVRRTSSRFCLGVEHGDYNGTALFGVGTDRYIWVAYKPNASGRCRLYSANFEAAGVVDFASGEQPKPPLSPDAAASWARFPHGVDAVLRGAGLFATSKGFDAVVWGNIPGGGMSRSASLCLNLIGVFLDVNGAKPRETGGLAAAVTLAVAVENDYVGSPCGNLDQIMIHYAKAGFGTYYDPATDAIDYVPLGEDHEDYAIVALDTGTDRPGLDKSTYKVRRAQCDGFAKELFTSNFIATPKLGAVKDDAVYDQVRAAYASGAFQQHFKCFDYIYRAQRRFDAMMDAWRRGDVATVGALFREDGLGLRDDYAISGPELETMCDIARTVDGVYGERMLGGGDKGAAGAIVAAAAVDALVSAVRRAYPKAHPAYKDKFATHVVHPCDGVAVLPGLL</sequence>
<evidence type="ECO:0000313" key="1">
    <source>
        <dbReference type="EMBL" id="KAK7235055.1"/>
    </source>
</evidence>
<comment type="caution">
    <text evidence="1">The sequence shown here is derived from an EMBL/GenBank/DDBJ whole genome shotgun (WGS) entry which is preliminary data.</text>
</comment>
<dbReference type="Proteomes" id="UP001363151">
    <property type="component" value="Unassembled WGS sequence"/>
</dbReference>
<dbReference type="InterPro" id="IPR006206">
    <property type="entry name" value="Mevalonate/galactokinase"/>
</dbReference>
<dbReference type="InterPro" id="IPR020568">
    <property type="entry name" value="Ribosomal_Su5_D2-typ_SF"/>
</dbReference>
<dbReference type="SUPFAM" id="SSF55060">
    <property type="entry name" value="GHMP Kinase, C-terminal domain"/>
    <property type="match status" value="1"/>
</dbReference>
<reference evidence="1 2" key="1">
    <citation type="submission" date="2024-03" db="EMBL/GenBank/DDBJ databases">
        <title>Aureococcus anophagefferens CCMP1851 and Kratosvirus quantuckense: Draft genome of a second virus-susceptible host strain in the model system.</title>
        <authorList>
            <person name="Chase E."/>
            <person name="Truchon A.R."/>
            <person name="Schepens W."/>
            <person name="Wilhelm S.W."/>
        </authorList>
    </citation>
    <scope>NUCLEOTIDE SEQUENCE [LARGE SCALE GENOMIC DNA]</scope>
    <source>
        <strain evidence="1 2">CCMP1851</strain>
    </source>
</reference>
<gene>
    <name evidence="1" type="ORF">SO694_00140031</name>
</gene>
<dbReference type="Gene3D" id="3.30.70.890">
    <property type="entry name" value="GHMP kinase, C-terminal domain"/>
    <property type="match status" value="1"/>
</dbReference>
<protein>
    <submittedName>
        <fullName evidence="1">Galactokinase</fullName>
    </submittedName>
</protein>
<dbReference type="PANTHER" id="PTHR10457">
    <property type="entry name" value="MEVALONATE KINASE/GALACTOKINASE"/>
    <property type="match status" value="1"/>
</dbReference>
<dbReference type="PIRSF" id="PIRSF000530">
    <property type="entry name" value="Galactokinase"/>
    <property type="match status" value="1"/>
</dbReference>
<dbReference type="GO" id="GO:0005524">
    <property type="term" value="F:ATP binding"/>
    <property type="evidence" value="ECO:0007669"/>
    <property type="project" value="UniProtKB-KW"/>
</dbReference>
<dbReference type="InterPro" id="IPR036554">
    <property type="entry name" value="GHMP_kinase_C_sf"/>
</dbReference>
<dbReference type="EMBL" id="JBBJCI010000298">
    <property type="protein sequence ID" value="KAK7235055.1"/>
    <property type="molecule type" value="Genomic_DNA"/>
</dbReference>
<dbReference type="Pfam" id="PF00288">
    <property type="entry name" value="GHMP_kinases_N"/>
    <property type="match status" value="1"/>
</dbReference>